<evidence type="ECO:0000313" key="4">
    <source>
        <dbReference type="Proteomes" id="UP000011531"/>
    </source>
</evidence>
<reference evidence="3 4" key="1">
    <citation type="journal article" date="2014" name="PLoS Genet.">
        <title>Phylogenetically driven sequencing of extremely halophilic archaea reveals strategies for static and dynamic osmo-response.</title>
        <authorList>
            <person name="Becker E.A."/>
            <person name="Seitzer P.M."/>
            <person name="Tritt A."/>
            <person name="Larsen D."/>
            <person name="Krusor M."/>
            <person name="Yao A.I."/>
            <person name="Wu D."/>
            <person name="Madern D."/>
            <person name="Eisen J.A."/>
            <person name="Darling A.E."/>
            <person name="Facciotti M.T."/>
        </authorList>
    </citation>
    <scope>NUCLEOTIDE SEQUENCE [LARGE SCALE GENOMIC DNA]</scope>
    <source>
        <strain evidence="3 4">DSM 18795</strain>
    </source>
</reference>
<feature type="compositionally biased region" description="Polar residues" evidence="1">
    <location>
        <begin position="274"/>
        <end position="286"/>
    </location>
</feature>
<comment type="caution">
    <text evidence="3">The sequence shown here is derived from an EMBL/GenBank/DDBJ whole genome shotgun (WGS) entry which is preliminary data.</text>
</comment>
<evidence type="ECO:0000313" key="3">
    <source>
        <dbReference type="EMBL" id="ELY64773.1"/>
    </source>
</evidence>
<dbReference type="Pfam" id="PF14344">
    <property type="entry name" value="DUF4397"/>
    <property type="match status" value="2"/>
</dbReference>
<protein>
    <recommendedName>
        <fullName evidence="2">DUF4397 domain-containing protein</fullName>
    </recommendedName>
</protein>
<feature type="region of interest" description="Disordered" evidence="1">
    <location>
        <begin position="1"/>
        <end position="31"/>
    </location>
</feature>
<dbReference type="PATRIC" id="fig|1227498.3.peg.933"/>
<dbReference type="AlphaFoldDB" id="L9XVX3"/>
<feature type="domain" description="DUF4397" evidence="2">
    <location>
        <begin position="136"/>
        <end position="220"/>
    </location>
</feature>
<feature type="domain" description="DUF4397" evidence="2">
    <location>
        <begin position="34"/>
        <end position="130"/>
    </location>
</feature>
<dbReference type="Proteomes" id="UP000011531">
    <property type="component" value="Unassembled WGS sequence"/>
</dbReference>
<gene>
    <name evidence="3" type="ORF">C492_04555</name>
</gene>
<feature type="compositionally biased region" description="Basic and acidic residues" evidence="1">
    <location>
        <begin position="259"/>
        <end position="273"/>
    </location>
</feature>
<feature type="region of interest" description="Disordered" evidence="1">
    <location>
        <begin position="229"/>
        <end position="286"/>
    </location>
</feature>
<organism evidence="3 4">
    <name type="scientific">Natronococcus jeotgali DSM 18795</name>
    <dbReference type="NCBI Taxonomy" id="1227498"/>
    <lineage>
        <taxon>Archaea</taxon>
        <taxon>Methanobacteriati</taxon>
        <taxon>Methanobacteriota</taxon>
        <taxon>Stenosarchaea group</taxon>
        <taxon>Halobacteria</taxon>
        <taxon>Halobacteriales</taxon>
        <taxon>Natrialbaceae</taxon>
        <taxon>Natronococcus</taxon>
    </lineage>
</organism>
<name>L9XVX3_9EURY</name>
<evidence type="ECO:0000256" key="1">
    <source>
        <dbReference type="SAM" id="MobiDB-lite"/>
    </source>
</evidence>
<feature type="compositionally biased region" description="Acidic residues" evidence="1">
    <location>
        <begin position="19"/>
        <end position="31"/>
    </location>
</feature>
<dbReference type="InterPro" id="IPR025510">
    <property type="entry name" value="DUF4397"/>
</dbReference>
<proteinExistence type="predicted"/>
<keyword evidence="4" id="KW-1185">Reference proteome</keyword>
<sequence length="286" mass="29627">MSIASGAVFAQGEHADDERPADDDAATDSDDTAAAVRIAHFSPDAPNVDVLVDGEQVLADVSYGTISPYLELEPGTYTVAIAAADDPETVAFEGEVDVGEGLYTVAAIGELGAETFRPEVLVDADPLPEDAADESAFVRVAHFSPDAPAVDVYADDAPLVEDVSFGDVSDYLAVPAGEYALSIRPAGEETEVASFDVSLESETVYTGYAIGYLEPPEGVTDRDFTVELAVDGPEEDQPPADAPGDGNGESEPADGGEADDQKGAAEEQKRAANDTKQTAGATTDDC</sequence>
<accession>L9XVX3</accession>
<evidence type="ECO:0000259" key="2">
    <source>
        <dbReference type="Pfam" id="PF14344"/>
    </source>
</evidence>
<dbReference type="EMBL" id="AOIA01000031">
    <property type="protein sequence ID" value="ELY64773.1"/>
    <property type="molecule type" value="Genomic_DNA"/>
</dbReference>
<dbReference type="STRING" id="1227498.C492_04555"/>